<dbReference type="SUPFAM" id="SSF101941">
    <property type="entry name" value="NAC domain"/>
    <property type="match status" value="1"/>
</dbReference>
<name>A0AAW2DQR3_9ROSI</name>
<protein>
    <recommendedName>
        <fullName evidence="5">NAC domain-containing protein</fullName>
    </recommendedName>
</protein>
<keyword evidence="2" id="KW-0238">DNA-binding</keyword>
<reference evidence="6 7" key="1">
    <citation type="submission" date="2024-01" db="EMBL/GenBank/DDBJ databases">
        <title>A telomere-to-telomere, gap-free genome of sweet tea (Lithocarpus litseifolius).</title>
        <authorList>
            <person name="Zhou J."/>
        </authorList>
    </citation>
    <scope>NUCLEOTIDE SEQUENCE [LARGE SCALE GENOMIC DNA]</scope>
    <source>
        <strain evidence="6">Zhou-2022a</strain>
        <tissue evidence="6">Leaf</tissue>
    </source>
</reference>
<dbReference type="GO" id="GO:0006355">
    <property type="term" value="P:regulation of DNA-templated transcription"/>
    <property type="evidence" value="ECO:0007669"/>
    <property type="project" value="InterPro"/>
</dbReference>
<proteinExistence type="predicted"/>
<keyword evidence="1" id="KW-0805">Transcription regulation</keyword>
<dbReference type="Gene3D" id="2.170.150.80">
    <property type="entry name" value="NAC domain"/>
    <property type="match status" value="1"/>
</dbReference>
<evidence type="ECO:0000256" key="2">
    <source>
        <dbReference type="ARBA" id="ARBA00023125"/>
    </source>
</evidence>
<evidence type="ECO:0000256" key="1">
    <source>
        <dbReference type="ARBA" id="ARBA00023015"/>
    </source>
</evidence>
<dbReference type="EMBL" id="JAZDWU010000001">
    <property type="protein sequence ID" value="KAL0013050.1"/>
    <property type="molecule type" value="Genomic_DNA"/>
</dbReference>
<comment type="caution">
    <text evidence="6">The sequence shown here is derived from an EMBL/GenBank/DDBJ whole genome shotgun (WGS) entry which is preliminary data.</text>
</comment>
<sequence length="223" mass="26413">MRYLPKESLPLGFEFSPTDEELIKHYLRRKYEGHYFEVQVIVQVNFYKYEPWELPEFSVRKLGNHQWLFFCRLKIAAHLNRATKYGYWEVVGKDCHIMSWQGENNTRLNGMKRTLVFYSGRYPHGIRTDWVMHEYFVPDGGLDALKHHLYAFVLCRLFHVASFSQEEKSLISKVDFEEADCVSSSEETMLDKLAGNKSEGINHWLIDKCDNMASNDLMFTKIY</sequence>
<organism evidence="6 7">
    <name type="scientific">Lithocarpus litseifolius</name>
    <dbReference type="NCBI Taxonomy" id="425828"/>
    <lineage>
        <taxon>Eukaryota</taxon>
        <taxon>Viridiplantae</taxon>
        <taxon>Streptophyta</taxon>
        <taxon>Embryophyta</taxon>
        <taxon>Tracheophyta</taxon>
        <taxon>Spermatophyta</taxon>
        <taxon>Magnoliopsida</taxon>
        <taxon>eudicotyledons</taxon>
        <taxon>Gunneridae</taxon>
        <taxon>Pentapetalae</taxon>
        <taxon>rosids</taxon>
        <taxon>fabids</taxon>
        <taxon>Fagales</taxon>
        <taxon>Fagaceae</taxon>
        <taxon>Lithocarpus</taxon>
    </lineage>
</organism>
<dbReference type="InterPro" id="IPR003441">
    <property type="entry name" value="NAC-dom"/>
</dbReference>
<dbReference type="Pfam" id="PF02365">
    <property type="entry name" value="NAM"/>
    <property type="match status" value="1"/>
</dbReference>
<evidence type="ECO:0000313" key="7">
    <source>
        <dbReference type="Proteomes" id="UP001459277"/>
    </source>
</evidence>
<evidence type="ECO:0000256" key="4">
    <source>
        <dbReference type="ARBA" id="ARBA00023242"/>
    </source>
</evidence>
<dbReference type="PANTHER" id="PTHR31744">
    <property type="entry name" value="PROTEIN CUP-SHAPED COTYLEDON 2-RELATED"/>
    <property type="match status" value="1"/>
</dbReference>
<evidence type="ECO:0000259" key="5">
    <source>
        <dbReference type="PROSITE" id="PS51005"/>
    </source>
</evidence>
<keyword evidence="7" id="KW-1185">Reference proteome</keyword>
<dbReference type="PROSITE" id="PS51005">
    <property type="entry name" value="NAC"/>
    <property type="match status" value="1"/>
</dbReference>
<evidence type="ECO:0000313" key="6">
    <source>
        <dbReference type="EMBL" id="KAL0013050.1"/>
    </source>
</evidence>
<feature type="domain" description="NAC" evidence="5">
    <location>
        <begin position="9"/>
        <end position="160"/>
    </location>
</feature>
<keyword evidence="4" id="KW-0539">Nucleus</keyword>
<evidence type="ECO:0000256" key="3">
    <source>
        <dbReference type="ARBA" id="ARBA00023163"/>
    </source>
</evidence>
<dbReference type="PANTHER" id="PTHR31744:SF210">
    <property type="entry name" value="NAC DOMAIN-CONTAINING PROTEIN 86-LIKE"/>
    <property type="match status" value="1"/>
</dbReference>
<dbReference type="Proteomes" id="UP001459277">
    <property type="component" value="Unassembled WGS sequence"/>
</dbReference>
<dbReference type="InterPro" id="IPR036093">
    <property type="entry name" value="NAC_dom_sf"/>
</dbReference>
<gene>
    <name evidence="6" type="ORF">SO802_000119</name>
</gene>
<dbReference type="GO" id="GO:0003677">
    <property type="term" value="F:DNA binding"/>
    <property type="evidence" value="ECO:0007669"/>
    <property type="project" value="UniProtKB-KW"/>
</dbReference>
<keyword evidence="3" id="KW-0804">Transcription</keyword>
<dbReference type="AlphaFoldDB" id="A0AAW2DQR3"/>
<accession>A0AAW2DQR3</accession>